<feature type="transmembrane region" description="Helical" evidence="9">
    <location>
        <begin position="56"/>
        <end position="81"/>
    </location>
</feature>
<gene>
    <name evidence="11" type="ORF">PEVE_00026309</name>
</gene>
<dbReference type="InterPro" id="IPR000276">
    <property type="entry name" value="GPCR_Rhodpsn"/>
</dbReference>
<evidence type="ECO:0000256" key="3">
    <source>
        <dbReference type="ARBA" id="ARBA00022692"/>
    </source>
</evidence>
<reference evidence="11 12" key="1">
    <citation type="submission" date="2022-05" db="EMBL/GenBank/DDBJ databases">
        <authorList>
            <consortium name="Genoscope - CEA"/>
            <person name="William W."/>
        </authorList>
    </citation>
    <scope>NUCLEOTIDE SEQUENCE [LARGE SCALE GENOMIC DNA]</scope>
</reference>
<dbReference type="EMBL" id="CALNXI010003560">
    <property type="protein sequence ID" value="CAH3193679.1"/>
    <property type="molecule type" value="Genomic_DNA"/>
</dbReference>
<keyword evidence="12" id="KW-1185">Reference proteome</keyword>
<evidence type="ECO:0000256" key="6">
    <source>
        <dbReference type="ARBA" id="ARBA00023136"/>
    </source>
</evidence>
<protein>
    <recommendedName>
        <fullName evidence="10">G-protein coupled receptors family 1 profile domain-containing protein</fullName>
    </recommendedName>
</protein>
<dbReference type="CDD" id="cd00637">
    <property type="entry name" value="7tm_classA_rhodopsin-like"/>
    <property type="match status" value="1"/>
</dbReference>
<keyword evidence="7" id="KW-0675">Receptor</keyword>
<accession>A0ABN8SUP7</accession>
<evidence type="ECO:0000256" key="5">
    <source>
        <dbReference type="ARBA" id="ARBA00023040"/>
    </source>
</evidence>
<evidence type="ECO:0000256" key="1">
    <source>
        <dbReference type="ARBA" id="ARBA00004651"/>
    </source>
</evidence>
<dbReference type="SUPFAM" id="SSF81321">
    <property type="entry name" value="Family A G protein-coupled receptor-like"/>
    <property type="match status" value="1"/>
</dbReference>
<evidence type="ECO:0000313" key="12">
    <source>
        <dbReference type="Proteomes" id="UP001159427"/>
    </source>
</evidence>
<feature type="transmembrane region" description="Helical" evidence="9">
    <location>
        <begin position="16"/>
        <end position="44"/>
    </location>
</feature>
<evidence type="ECO:0000256" key="7">
    <source>
        <dbReference type="ARBA" id="ARBA00023170"/>
    </source>
</evidence>
<feature type="transmembrane region" description="Helical" evidence="9">
    <location>
        <begin position="251"/>
        <end position="267"/>
    </location>
</feature>
<name>A0ABN8SUP7_9CNID</name>
<keyword evidence="8" id="KW-0807">Transducer</keyword>
<proteinExistence type="predicted"/>
<evidence type="ECO:0000259" key="10">
    <source>
        <dbReference type="PROSITE" id="PS50262"/>
    </source>
</evidence>
<keyword evidence="6 9" id="KW-0472">Membrane</keyword>
<evidence type="ECO:0000256" key="9">
    <source>
        <dbReference type="SAM" id="Phobius"/>
    </source>
</evidence>
<evidence type="ECO:0000256" key="4">
    <source>
        <dbReference type="ARBA" id="ARBA00022989"/>
    </source>
</evidence>
<dbReference type="Pfam" id="PF00001">
    <property type="entry name" value="7tm_1"/>
    <property type="match status" value="1"/>
</dbReference>
<dbReference type="PRINTS" id="PR00237">
    <property type="entry name" value="GPCRRHODOPSN"/>
</dbReference>
<feature type="transmembrane region" description="Helical" evidence="9">
    <location>
        <begin position="282"/>
        <end position="304"/>
    </location>
</feature>
<comment type="subcellular location">
    <subcellularLocation>
        <location evidence="1">Cell membrane</location>
        <topology evidence="1">Multi-pass membrane protein</topology>
    </subcellularLocation>
</comment>
<sequence length="374" mass="42637">MEEGVEKLNLPARTQIISAIEITLAVVFTVFALFGNTLIIVAFCKHKTLRTIPNLLVLNLSIVDILAALTGHPLLVAVLIRGAWFLGPNVCKYQAILTSSLFMTSHLSITLITLNRYFIIVHYKKHPVVFAKRSTCTFILATWVLSFGFVLLLSLMAKENFRFHAEEALCIIARESAWGALLMVAFGNIAFLATISFNAAIFKSVYLHRRKISFKLDAHLLERQEEGSRCSRRRRNRISIRKEEVYVTKKLFIVTSLYALCWLPQGILKNAGLGSIDFPREIWMISTFSFQLTSLFNPLLYGLLNRKFRKVVLYMLRIKPNRRDVLSFPVTATNFCDRTRTVVTAQTTSKNPFTVKGCVLKSIRSHEEKCYKEC</sequence>
<evidence type="ECO:0000256" key="2">
    <source>
        <dbReference type="ARBA" id="ARBA00022475"/>
    </source>
</evidence>
<feature type="transmembrane region" description="Helical" evidence="9">
    <location>
        <begin position="135"/>
        <end position="157"/>
    </location>
</feature>
<feature type="transmembrane region" description="Helical" evidence="9">
    <location>
        <begin position="177"/>
        <end position="202"/>
    </location>
</feature>
<keyword evidence="4 9" id="KW-1133">Transmembrane helix</keyword>
<dbReference type="PROSITE" id="PS50262">
    <property type="entry name" value="G_PROTEIN_RECEP_F1_2"/>
    <property type="match status" value="1"/>
</dbReference>
<keyword evidence="5" id="KW-0297">G-protein coupled receptor</keyword>
<evidence type="ECO:0000256" key="8">
    <source>
        <dbReference type="ARBA" id="ARBA00023224"/>
    </source>
</evidence>
<comment type="caution">
    <text evidence="11">The sequence shown here is derived from an EMBL/GenBank/DDBJ whole genome shotgun (WGS) entry which is preliminary data.</text>
</comment>
<organism evidence="11 12">
    <name type="scientific">Porites evermanni</name>
    <dbReference type="NCBI Taxonomy" id="104178"/>
    <lineage>
        <taxon>Eukaryota</taxon>
        <taxon>Metazoa</taxon>
        <taxon>Cnidaria</taxon>
        <taxon>Anthozoa</taxon>
        <taxon>Hexacorallia</taxon>
        <taxon>Scleractinia</taxon>
        <taxon>Fungiina</taxon>
        <taxon>Poritidae</taxon>
        <taxon>Porites</taxon>
    </lineage>
</organism>
<dbReference type="InterPro" id="IPR017452">
    <property type="entry name" value="GPCR_Rhodpsn_7TM"/>
</dbReference>
<keyword evidence="3 9" id="KW-0812">Transmembrane</keyword>
<dbReference type="Proteomes" id="UP001159427">
    <property type="component" value="Unassembled WGS sequence"/>
</dbReference>
<feature type="domain" description="G-protein coupled receptors family 1 profile" evidence="10">
    <location>
        <begin position="35"/>
        <end position="301"/>
    </location>
</feature>
<keyword evidence="2" id="KW-1003">Cell membrane</keyword>
<feature type="transmembrane region" description="Helical" evidence="9">
    <location>
        <begin position="93"/>
        <end position="114"/>
    </location>
</feature>
<evidence type="ECO:0000313" key="11">
    <source>
        <dbReference type="EMBL" id="CAH3193679.1"/>
    </source>
</evidence>
<dbReference type="Gene3D" id="1.20.1070.10">
    <property type="entry name" value="Rhodopsin 7-helix transmembrane proteins"/>
    <property type="match status" value="1"/>
</dbReference>
<dbReference type="PANTHER" id="PTHR22752">
    <property type="entry name" value="G PROTEIN-COUPLED RECEPTOR"/>
    <property type="match status" value="1"/>
</dbReference>